<dbReference type="PANTHER" id="PTHR33050">
    <property type="entry name" value="REVERSE TRANSCRIPTASE DOMAIN-CONTAINING PROTEIN"/>
    <property type="match status" value="1"/>
</dbReference>
<dbReference type="InParanoid" id="A0A3B1IRS8"/>
<sequence length="428" mass="48109">MRSLALGRADCCHGLPLAVSKAPPRFSSVVYTQVSLNAAAVLREEIETLLCKQAIRVVPQADAQRGWYSRYFVVPKRGGGLRPIMDLRTLNKHLRVFKFRMLTLRQFLRAVGPGDWFTSIDLTDAYFHIAVHPDHRRYLRFAFEGVAYEWLVLPFGLSLAPRTFTKCVEAALAPLRMRGVRVLSYLDDLALIGRSRDEALAHTGAVLSHIQRLGFSVNLKKSSLIPSQKLSFLGLEICSLTSRARLSERRICAFRDCLAQFQLARSLRFRQFLQLLGQMASMIAVVPLGLLLMRAFQHWLLSHRLNASHHLQKKIVVTQGCMKALSPWREPRLLCQGSPIGRVLFRVVVSTDASLTGWGAVCNGAAVKGAWSSAQRSLHINCLELLAFHLSLKRFLSELRGKHVLVRTDNTTVVSYINRQGARGHSCF</sequence>
<dbReference type="InterPro" id="IPR000477">
    <property type="entry name" value="RT_dom"/>
</dbReference>
<dbReference type="InterPro" id="IPR052055">
    <property type="entry name" value="Hepadnavirus_pol/RT"/>
</dbReference>
<feature type="domain" description="Reverse transcriptase" evidence="3">
    <location>
        <begin position="55"/>
        <end position="237"/>
    </location>
</feature>
<dbReference type="Ensembl" id="ENSAMXT00000044132.1">
    <property type="protein sequence ID" value="ENSAMXP00000032677.1"/>
    <property type="gene ID" value="ENSAMXG00000043697.1"/>
</dbReference>
<dbReference type="PANTHER" id="PTHR33050:SF7">
    <property type="entry name" value="RIBONUCLEASE H"/>
    <property type="match status" value="1"/>
</dbReference>
<organism evidence="4 5">
    <name type="scientific">Astyanax mexicanus</name>
    <name type="common">Blind cave fish</name>
    <name type="synonym">Astyanax fasciatus mexicanus</name>
    <dbReference type="NCBI Taxonomy" id="7994"/>
    <lineage>
        <taxon>Eukaryota</taxon>
        <taxon>Metazoa</taxon>
        <taxon>Chordata</taxon>
        <taxon>Craniata</taxon>
        <taxon>Vertebrata</taxon>
        <taxon>Euteleostomi</taxon>
        <taxon>Actinopterygii</taxon>
        <taxon>Neopterygii</taxon>
        <taxon>Teleostei</taxon>
        <taxon>Ostariophysi</taxon>
        <taxon>Characiformes</taxon>
        <taxon>Characoidei</taxon>
        <taxon>Acestrorhamphidae</taxon>
        <taxon>Acestrorhamphinae</taxon>
        <taxon>Astyanax</taxon>
    </lineage>
</organism>
<reference evidence="5" key="2">
    <citation type="journal article" date="2014" name="Nat. Commun.">
        <title>The cavefish genome reveals candidate genes for eye loss.</title>
        <authorList>
            <person name="McGaugh S.E."/>
            <person name="Gross J.B."/>
            <person name="Aken B."/>
            <person name="Blin M."/>
            <person name="Borowsky R."/>
            <person name="Chalopin D."/>
            <person name="Hinaux H."/>
            <person name="Jeffery W.R."/>
            <person name="Keene A."/>
            <person name="Ma L."/>
            <person name="Minx P."/>
            <person name="Murphy D."/>
            <person name="O'Quin K.E."/>
            <person name="Retaux S."/>
            <person name="Rohner N."/>
            <person name="Searle S.M."/>
            <person name="Stahl B.A."/>
            <person name="Tabin C."/>
            <person name="Volff J.N."/>
            <person name="Yoshizawa M."/>
            <person name="Warren W.C."/>
        </authorList>
    </citation>
    <scope>NUCLEOTIDE SEQUENCE [LARGE SCALE GENOMIC DNA]</scope>
    <source>
        <strain evidence="5">female</strain>
    </source>
</reference>
<dbReference type="CDD" id="cd09275">
    <property type="entry name" value="RNase_HI_RT_DIRS1"/>
    <property type="match status" value="1"/>
</dbReference>
<evidence type="ECO:0000256" key="1">
    <source>
        <dbReference type="ARBA" id="ARBA00010879"/>
    </source>
</evidence>
<evidence type="ECO:0000256" key="2">
    <source>
        <dbReference type="ARBA" id="ARBA00012180"/>
    </source>
</evidence>
<evidence type="ECO:0000313" key="5">
    <source>
        <dbReference type="Proteomes" id="UP000018467"/>
    </source>
</evidence>
<comment type="similarity">
    <text evidence="1">Belongs to the beta type-B retroviral polymerase family. HERV class-II K(HML-2) pol subfamily.</text>
</comment>
<dbReference type="PROSITE" id="PS50878">
    <property type="entry name" value="RT_POL"/>
    <property type="match status" value="1"/>
</dbReference>
<name>A0A3B1IRS8_ASTMX</name>
<dbReference type="STRING" id="7994.ENSAMXP00000032677"/>
<dbReference type="Proteomes" id="UP000018467">
    <property type="component" value="Unassembled WGS sequence"/>
</dbReference>
<proteinExistence type="inferred from homology"/>
<dbReference type="GeneTree" id="ENSGT00990000209868"/>
<reference evidence="4" key="4">
    <citation type="submission" date="2025-09" db="UniProtKB">
        <authorList>
            <consortium name="Ensembl"/>
        </authorList>
    </citation>
    <scope>IDENTIFICATION</scope>
</reference>
<dbReference type="Gene3D" id="3.30.70.270">
    <property type="match status" value="1"/>
</dbReference>
<reference evidence="4" key="3">
    <citation type="submission" date="2025-08" db="UniProtKB">
        <authorList>
            <consortium name="Ensembl"/>
        </authorList>
    </citation>
    <scope>IDENTIFICATION</scope>
</reference>
<dbReference type="InterPro" id="IPR043502">
    <property type="entry name" value="DNA/RNA_pol_sf"/>
</dbReference>
<dbReference type="GO" id="GO:0004523">
    <property type="term" value="F:RNA-DNA hybrid ribonuclease activity"/>
    <property type="evidence" value="ECO:0007669"/>
    <property type="project" value="UniProtKB-EC"/>
</dbReference>
<dbReference type="Gene3D" id="3.10.10.10">
    <property type="entry name" value="HIV Type 1 Reverse Transcriptase, subunit A, domain 1"/>
    <property type="match status" value="1"/>
</dbReference>
<dbReference type="AlphaFoldDB" id="A0A3B1IRS8"/>
<dbReference type="Pfam" id="PF00078">
    <property type="entry name" value="RVT_1"/>
    <property type="match status" value="1"/>
</dbReference>
<reference evidence="5" key="1">
    <citation type="submission" date="2013-03" db="EMBL/GenBank/DDBJ databases">
        <authorList>
            <person name="Jeffery W."/>
            <person name="Warren W."/>
            <person name="Wilson R.K."/>
        </authorList>
    </citation>
    <scope>NUCLEOTIDE SEQUENCE</scope>
    <source>
        <strain evidence="5">female</strain>
    </source>
</reference>
<dbReference type="CDD" id="cd03714">
    <property type="entry name" value="RT_DIRS1"/>
    <property type="match status" value="1"/>
</dbReference>
<dbReference type="EC" id="3.1.26.4" evidence="2"/>
<protein>
    <recommendedName>
        <fullName evidence="2">ribonuclease H</fullName>
        <ecNumber evidence="2">3.1.26.4</ecNumber>
    </recommendedName>
</protein>
<dbReference type="InterPro" id="IPR043128">
    <property type="entry name" value="Rev_trsase/Diguanyl_cyclase"/>
</dbReference>
<accession>A0A3B1IRS8</accession>
<dbReference type="Bgee" id="ENSAMXG00000043697">
    <property type="expression patterns" value="Expressed in olfactory epithelium and 10 other cell types or tissues"/>
</dbReference>
<dbReference type="SUPFAM" id="SSF56672">
    <property type="entry name" value="DNA/RNA polymerases"/>
    <property type="match status" value="1"/>
</dbReference>
<keyword evidence="5" id="KW-1185">Reference proteome</keyword>
<evidence type="ECO:0000259" key="3">
    <source>
        <dbReference type="PROSITE" id="PS50878"/>
    </source>
</evidence>
<evidence type="ECO:0000313" key="4">
    <source>
        <dbReference type="Ensembl" id="ENSAMXP00000032677.1"/>
    </source>
</evidence>